<dbReference type="OrthoDB" id="1164701at2"/>
<dbReference type="SUPFAM" id="SSF49464">
    <property type="entry name" value="Carboxypeptidase regulatory domain-like"/>
    <property type="match status" value="1"/>
</dbReference>
<keyword evidence="2" id="KW-0378">Hydrolase</keyword>
<evidence type="ECO:0000256" key="1">
    <source>
        <dbReference type="SAM" id="SignalP"/>
    </source>
</evidence>
<feature type="signal peptide" evidence="1">
    <location>
        <begin position="1"/>
        <end position="23"/>
    </location>
</feature>
<reference evidence="2 3" key="1">
    <citation type="submission" date="2019-01" db="EMBL/GenBank/DDBJ databases">
        <title>Complete genome sequencing of Aequorivita sp. H23M31.</title>
        <authorList>
            <person name="Bae J.-W."/>
        </authorList>
    </citation>
    <scope>NUCLEOTIDE SEQUENCE [LARGE SCALE GENOMIC DNA]</scope>
    <source>
        <strain evidence="2 3">H23M31</strain>
    </source>
</reference>
<evidence type="ECO:0000313" key="3">
    <source>
        <dbReference type="Proteomes" id="UP000285517"/>
    </source>
</evidence>
<proteinExistence type="predicted"/>
<dbReference type="AlphaFoldDB" id="A0A410G6M4"/>
<keyword evidence="2" id="KW-0121">Carboxypeptidase</keyword>
<gene>
    <name evidence="2" type="ORF">EI546_15020</name>
</gene>
<feature type="chain" id="PRO_5018972940" evidence="1">
    <location>
        <begin position="24"/>
        <end position="474"/>
    </location>
</feature>
<protein>
    <submittedName>
        <fullName evidence="2">Carboxypeptidase-like regulatory domain-containing protein</fullName>
    </submittedName>
</protein>
<evidence type="ECO:0000313" key="2">
    <source>
        <dbReference type="EMBL" id="QAA82948.1"/>
    </source>
</evidence>
<dbReference type="Gene3D" id="2.60.40.1120">
    <property type="entry name" value="Carboxypeptidase-like, regulatory domain"/>
    <property type="match status" value="1"/>
</dbReference>
<dbReference type="InterPro" id="IPR008969">
    <property type="entry name" value="CarboxyPept-like_regulatory"/>
</dbReference>
<dbReference type="EMBL" id="CP034951">
    <property type="protein sequence ID" value="QAA82948.1"/>
    <property type="molecule type" value="Genomic_DNA"/>
</dbReference>
<keyword evidence="1" id="KW-0732">Signal</keyword>
<dbReference type="Proteomes" id="UP000285517">
    <property type="component" value="Chromosome"/>
</dbReference>
<dbReference type="RefSeq" id="WP_128251312.1">
    <property type="nucleotide sequence ID" value="NZ_CP034951.1"/>
</dbReference>
<keyword evidence="2" id="KW-0645">Protease</keyword>
<accession>A0A410G6M4</accession>
<sequence length="474" mass="54302">MVQQKFRQLLILMMGLITATALSQTEIKGKVADFMTFGPIESASVYIQNTTVGTITNADGKFALMVPAKNMADTLVISSIGYSSYRAIISEFENGSDIFLEEDVASLDEVVLVADTRPKTGNEIMVRAIERLPENLPAEPYLEKGFLRHKERNKKEYKWLIEAAITLYDSDYGANAKDNLKINVDETRKSYDLRDIDSLFTYSAYLKNIGRSPKSGVVSRNSIKTSTLIDAIKWNDERVSGLDNLFKGKLNLIRNAGALGALFGKNMLERHQFHLDTVLVDNGRKIYKIKISKGADFVGLNTQGIYNEGFEPKGWIYVYYDNYAIKKVEYELIAASDVQKKRSKSLFDTQTLHKVVETYREYNGKMYPSYFYYETPKLVNVGDRSSERTKTESAPGFDKSEQYYYTIQEILFSDIIQDPELIEEELKENQWTADIFSPKPYNAEFWKNYNVLLESQEEEKLIMDLSKRATLFKE</sequence>
<dbReference type="Pfam" id="PF13715">
    <property type="entry name" value="CarbopepD_reg_2"/>
    <property type="match status" value="1"/>
</dbReference>
<organism evidence="2 3">
    <name type="scientific">Aequorivita ciconiae</name>
    <dbReference type="NCBI Taxonomy" id="2494375"/>
    <lineage>
        <taxon>Bacteria</taxon>
        <taxon>Pseudomonadati</taxon>
        <taxon>Bacteroidota</taxon>
        <taxon>Flavobacteriia</taxon>
        <taxon>Flavobacteriales</taxon>
        <taxon>Flavobacteriaceae</taxon>
        <taxon>Aequorivita</taxon>
    </lineage>
</organism>
<keyword evidence="3" id="KW-1185">Reference proteome</keyword>
<dbReference type="GO" id="GO:0004180">
    <property type="term" value="F:carboxypeptidase activity"/>
    <property type="evidence" value="ECO:0007669"/>
    <property type="project" value="UniProtKB-KW"/>
</dbReference>
<name>A0A410G6M4_9FLAO</name>
<dbReference type="KEGG" id="aev:EI546_15020"/>